<dbReference type="InterPro" id="IPR035979">
    <property type="entry name" value="RBD_domain_sf"/>
</dbReference>
<evidence type="ECO:0000256" key="2">
    <source>
        <dbReference type="PROSITE-ProRule" id="PRU00176"/>
    </source>
</evidence>
<dbReference type="PROSITE" id="PS50102">
    <property type="entry name" value="RRM"/>
    <property type="match status" value="1"/>
</dbReference>
<feature type="compositionally biased region" description="Pro residues" evidence="3">
    <location>
        <begin position="50"/>
        <end position="70"/>
    </location>
</feature>
<dbReference type="InterPro" id="IPR012677">
    <property type="entry name" value="Nucleotide-bd_a/b_plait_sf"/>
</dbReference>
<accession>A0ABM1I1Y5</accession>
<feature type="region of interest" description="Disordered" evidence="3">
    <location>
        <begin position="435"/>
        <end position="622"/>
    </location>
</feature>
<feature type="compositionally biased region" description="Acidic residues" evidence="3">
    <location>
        <begin position="559"/>
        <end position="619"/>
    </location>
</feature>
<name>A0ABM1I1Y5_POLDO</name>
<keyword evidence="5" id="KW-1185">Reference proteome</keyword>
<dbReference type="Proteomes" id="UP000694924">
    <property type="component" value="Unplaced"/>
</dbReference>
<dbReference type="SMART" id="SM00360">
    <property type="entry name" value="RRM"/>
    <property type="match status" value="2"/>
</dbReference>
<feature type="domain" description="RRM" evidence="4">
    <location>
        <begin position="356"/>
        <end position="430"/>
    </location>
</feature>
<evidence type="ECO:0000259" key="4">
    <source>
        <dbReference type="PROSITE" id="PS50102"/>
    </source>
</evidence>
<dbReference type="InterPro" id="IPR000504">
    <property type="entry name" value="RRM_dom"/>
</dbReference>
<evidence type="ECO:0000313" key="6">
    <source>
        <dbReference type="RefSeq" id="XP_015174222.1"/>
    </source>
</evidence>
<dbReference type="Gene3D" id="3.30.70.330">
    <property type="match status" value="1"/>
</dbReference>
<evidence type="ECO:0000256" key="1">
    <source>
        <dbReference type="ARBA" id="ARBA00022884"/>
    </source>
</evidence>
<evidence type="ECO:0000313" key="5">
    <source>
        <dbReference type="Proteomes" id="UP000694924"/>
    </source>
</evidence>
<dbReference type="SUPFAM" id="SSF54928">
    <property type="entry name" value="RNA-binding domain, RBD"/>
    <property type="match status" value="1"/>
</dbReference>
<feature type="region of interest" description="Disordered" evidence="3">
    <location>
        <begin position="1"/>
        <end position="70"/>
    </location>
</feature>
<feature type="compositionally biased region" description="Basic and acidic residues" evidence="3">
    <location>
        <begin position="445"/>
        <end position="469"/>
    </location>
</feature>
<dbReference type="CDD" id="cd00590">
    <property type="entry name" value="RRM_SF"/>
    <property type="match status" value="1"/>
</dbReference>
<sequence>MKRSYSLQIGEENGDSKRFVKQEPVAIKYEGTTYTNYSSSTTSPSTSIPQPLPGQPPLPPMPPPPSGIPPPPHVFGPVPSQVTPIQTWTQAPTHWSWITTPLPQREIQHVQREIVLRGNYMGRERYPHNRNNMYMQRNNFHRRNRRLSHFGQPQGQFDQASYLGSPLTGGLGLEWQRNNYNATPNDAIMNHMPVPLSNHPVTPITQGIVTAKHREEKGDQNVKIVVEEVVVKNNKQRKSMSLSYPSRPWNREDAERALKIETEYNKTVKARSLIIKFPDPDLNKDIVREFHPGIQNIHFQSPSGPRYCFIQMAENVNIDEAIKELEKIPFGIGYLKVERKSLRDEDNPMLEEIDPYILYVGNLPETVNVSEVKSKFPTASRVDVGYAQKMRNTRYAFVRYNSVDESIAAYKQTHNLMWDTRSIIVRFRRQRGNTCLSGEPKLNVKKVEEEPSKTSKTKEQKENNNEKKSTQQLDTNGEHRLQDNNNTQGKQNSQTQQQNINVQSSQVSESVTSVKTAQQQAQPEQPPQILSASEITPPCPSETEKVPETLLTEFKLEPEDYEDLYMTGEEEDDDDEDEQDIDDDDDDDNDDDDDDEDDDNDNEEDDDNDNEEDEDDEDNINLLNVKQQHVLKDTEPSDHLDQMFNELENITSNIGF</sequence>
<protein>
    <submittedName>
        <fullName evidence="6">DNA-directed RNA polymerase II subunit RPB1-like isoform X1</fullName>
    </submittedName>
</protein>
<dbReference type="Pfam" id="PF00076">
    <property type="entry name" value="RRM_1"/>
    <property type="match status" value="1"/>
</dbReference>
<keyword evidence="1 2" id="KW-0694">RNA-binding</keyword>
<dbReference type="GeneID" id="107065238"/>
<feature type="compositionally biased region" description="Low complexity" evidence="3">
    <location>
        <begin position="32"/>
        <end position="49"/>
    </location>
</feature>
<dbReference type="RefSeq" id="XP_015174222.1">
    <property type="nucleotide sequence ID" value="XM_015318736.1"/>
</dbReference>
<proteinExistence type="predicted"/>
<organism evidence="5 6">
    <name type="scientific">Polistes dominula</name>
    <name type="common">European paper wasp</name>
    <name type="synonym">Vespa dominula</name>
    <dbReference type="NCBI Taxonomy" id="743375"/>
    <lineage>
        <taxon>Eukaryota</taxon>
        <taxon>Metazoa</taxon>
        <taxon>Ecdysozoa</taxon>
        <taxon>Arthropoda</taxon>
        <taxon>Hexapoda</taxon>
        <taxon>Insecta</taxon>
        <taxon>Pterygota</taxon>
        <taxon>Neoptera</taxon>
        <taxon>Endopterygota</taxon>
        <taxon>Hymenoptera</taxon>
        <taxon>Apocrita</taxon>
        <taxon>Aculeata</taxon>
        <taxon>Vespoidea</taxon>
        <taxon>Vespidae</taxon>
        <taxon>Polistinae</taxon>
        <taxon>Polistini</taxon>
        <taxon>Polistes</taxon>
    </lineage>
</organism>
<feature type="compositionally biased region" description="Low complexity" evidence="3">
    <location>
        <begin position="484"/>
        <end position="523"/>
    </location>
</feature>
<gene>
    <name evidence="6" type="primary">LOC107065238</name>
</gene>
<evidence type="ECO:0000256" key="3">
    <source>
        <dbReference type="SAM" id="MobiDB-lite"/>
    </source>
</evidence>
<reference evidence="6" key="1">
    <citation type="submission" date="2025-08" db="UniProtKB">
        <authorList>
            <consortium name="RefSeq"/>
        </authorList>
    </citation>
    <scope>IDENTIFICATION</scope>
    <source>
        <tissue evidence="6">Whole body</tissue>
    </source>
</reference>